<accession>A0A4Y8LDP2</accession>
<dbReference type="AlphaFoldDB" id="A0A4Y8LDP2"/>
<dbReference type="Proteomes" id="UP000297776">
    <property type="component" value="Unassembled WGS sequence"/>
</dbReference>
<evidence type="ECO:0000313" key="2">
    <source>
        <dbReference type="EMBL" id="TFE00582.1"/>
    </source>
</evidence>
<evidence type="ECO:0000256" key="1">
    <source>
        <dbReference type="SAM" id="Phobius"/>
    </source>
</evidence>
<reference evidence="2 3" key="1">
    <citation type="submission" date="2019-03" db="EMBL/GenBank/DDBJ databases">
        <authorList>
            <person name="Yang Y."/>
        </authorList>
    </citation>
    <scope>NUCLEOTIDE SEQUENCE [LARGE SCALE GENOMIC DNA]</scope>
    <source>
        <strain evidence="2 3">ASL-1</strain>
    </source>
</reference>
<dbReference type="RefSeq" id="WP_134381901.1">
    <property type="nucleotide sequence ID" value="NZ_SORX01000006.1"/>
</dbReference>
<sequence>MKLKTFTSSFIAFYILLSLPGMLGIGYVIDWTSEATLFQKLRGYVLEGLVSHFYVKVAVSIVISAVLSIFLYRRQVRAD</sequence>
<keyword evidence="1" id="KW-0472">Membrane</keyword>
<feature type="transmembrane region" description="Helical" evidence="1">
    <location>
        <begin position="12"/>
        <end position="29"/>
    </location>
</feature>
<feature type="transmembrane region" description="Helical" evidence="1">
    <location>
        <begin position="49"/>
        <end position="72"/>
    </location>
</feature>
<name>A0A4Y8LDP2_9BACL</name>
<dbReference type="OrthoDB" id="2456716at2"/>
<keyword evidence="1" id="KW-1133">Transmembrane helix</keyword>
<evidence type="ECO:0000313" key="3">
    <source>
        <dbReference type="Proteomes" id="UP000297776"/>
    </source>
</evidence>
<comment type="caution">
    <text evidence="2">The sequence shown here is derived from an EMBL/GenBank/DDBJ whole genome shotgun (WGS) entry which is preliminary data.</text>
</comment>
<organism evidence="2 3">
    <name type="scientific">Jeotgalibacillus salarius</name>
    <dbReference type="NCBI Taxonomy" id="546023"/>
    <lineage>
        <taxon>Bacteria</taxon>
        <taxon>Bacillati</taxon>
        <taxon>Bacillota</taxon>
        <taxon>Bacilli</taxon>
        <taxon>Bacillales</taxon>
        <taxon>Caryophanaceae</taxon>
        <taxon>Jeotgalibacillus</taxon>
    </lineage>
</organism>
<keyword evidence="3" id="KW-1185">Reference proteome</keyword>
<gene>
    <name evidence="2" type="ORF">E2626_11440</name>
</gene>
<dbReference type="EMBL" id="SORX01000006">
    <property type="protein sequence ID" value="TFE00582.1"/>
    <property type="molecule type" value="Genomic_DNA"/>
</dbReference>
<keyword evidence="1" id="KW-0812">Transmembrane</keyword>
<protein>
    <submittedName>
        <fullName evidence="2">Uncharacterized protein</fullName>
    </submittedName>
</protein>
<proteinExistence type="predicted"/>